<evidence type="ECO:0000256" key="1">
    <source>
        <dbReference type="ARBA" id="ARBA00010838"/>
    </source>
</evidence>
<reference evidence="6 7" key="1">
    <citation type="submission" date="2018-03" db="EMBL/GenBank/DDBJ databases">
        <title>Genomes of Pezizomycetes fungi and the evolution of truffles.</title>
        <authorList>
            <person name="Murat C."/>
            <person name="Payen T."/>
            <person name="Noel B."/>
            <person name="Kuo A."/>
            <person name="Martin F.M."/>
        </authorList>
    </citation>
    <scope>NUCLEOTIDE SEQUENCE [LARGE SCALE GENOMIC DNA]</scope>
    <source>
        <strain evidence="6">091103-1</strain>
    </source>
</reference>
<evidence type="ECO:0000256" key="5">
    <source>
        <dbReference type="SAM" id="MobiDB-lite"/>
    </source>
</evidence>
<dbReference type="InterPro" id="IPR017853">
    <property type="entry name" value="GH"/>
</dbReference>
<proteinExistence type="inferred from homology"/>
<dbReference type="AlphaFoldDB" id="A0A317SYV1"/>
<accession>A0A317SYV1</accession>
<feature type="region of interest" description="Disordered" evidence="5">
    <location>
        <begin position="1"/>
        <end position="23"/>
    </location>
</feature>
<comment type="caution">
    <text evidence="6">The sequence shown here is derived from an EMBL/GenBank/DDBJ whole genome shotgun (WGS) entry which is preliminary data.</text>
</comment>
<evidence type="ECO:0000256" key="2">
    <source>
        <dbReference type="ARBA" id="ARBA00022801"/>
    </source>
</evidence>
<sequence>MEKRCTASAQVEGSPEADGRGLSIWNTFSRQGNRTEDGKSNDFGTDSYRRWKEDIALMKSYGDRYNGFLNKEEIVADFTRYARVPNIYAVLGHCIGAHAPGRSSDRTKSSEGDSLVEPYIVGHNLLMAHAAAVKVYRDEFPEQEGRIGLVVNANWAEPYDQTAENMATAEKHFTICSLWLADPVHKGDYPELLKEIVGDKLPEFTPEEKALLKGSSNFLGLNHYTTCYFFHGVEETSIGPDGKEIGPTAGLSWVRPVPWGFKKLLRFLWERYGMDIYVTENGAVCPGEKDMKREEAVEDDFRIDYYRGYINAMAELISQEVPIKSYIAWAFADNFECTSHGYTAKFGVTFVDPETGDRTPKKSAGFLGEFMEEKMGCTTSPPPSTGHHTS</sequence>
<evidence type="ECO:0000313" key="6">
    <source>
        <dbReference type="EMBL" id="PWW79633.1"/>
    </source>
</evidence>
<evidence type="ECO:0000256" key="4">
    <source>
        <dbReference type="RuleBase" id="RU003690"/>
    </source>
</evidence>
<dbReference type="PANTHER" id="PTHR10353">
    <property type="entry name" value="GLYCOSYL HYDROLASE"/>
    <property type="match status" value="1"/>
</dbReference>
<keyword evidence="3" id="KW-0326">Glycosidase</keyword>
<protein>
    <submittedName>
        <fullName evidence="6">Glycoside Hydrolase Family 1 protein</fullName>
    </submittedName>
</protein>
<dbReference type="SUPFAM" id="SSF51445">
    <property type="entry name" value="(Trans)glycosidases"/>
    <property type="match status" value="1"/>
</dbReference>
<keyword evidence="7" id="KW-1185">Reference proteome</keyword>
<organism evidence="6 7">
    <name type="scientific">Tuber magnatum</name>
    <name type="common">white Piedmont truffle</name>
    <dbReference type="NCBI Taxonomy" id="42249"/>
    <lineage>
        <taxon>Eukaryota</taxon>
        <taxon>Fungi</taxon>
        <taxon>Dikarya</taxon>
        <taxon>Ascomycota</taxon>
        <taxon>Pezizomycotina</taxon>
        <taxon>Pezizomycetes</taxon>
        <taxon>Pezizales</taxon>
        <taxon>Tuberaceae</taxon>
        <taxon>Tuber</taxon>
    </lineage>
</organism>
<dbReference type="InterPro" id="IPR001360">
    <property type="entry name" value="Glyco_hydro_1"/>
</dbReference>
<evidence type="ECO:0000256" key="3">
    <source>
        <dbReference type="ARBA" id="ARBA00023295"/>
    </source>
</evidence>
<evidence type="ECO:0000313" key="7">
    <source>
        <dbReference type="Proteomes" id="UP000246991"/>
    </source>
</evidence>
<dbReference type="Gene3D" id="3.20.20.80">
    <property type="entry name" value="Glycosidases"/>
    <property type="match status" value="2"/>
</dbReference>
<name>A0A317SYV1_9PEZI</name>
<dbReference type="Pfam" id="PF00232">
    <property type="entry name" value="Glyco_hydro_1"/>
    <property type="match status" value="2"/>
</dbReference>
<dbReference type="PRINTS" id="PR00131">
    <property type="entry name" value="GLHYDRLASE1"/>
</dbReference>
<dbReference type="GO" id="GO:0008422">
    <property type="term" value="F:beta-glucosidase activity"/>
    <property type="evidence" value="ECO:0007669"/>
    <property type="project" value="TreeGrafter"/>
</dbReference>
<gene>
    <name evidence="6" type="ORF">C7212DRAFT_350465</name>
</gene>
<dbReference type="GO" id="GO:0005975">
    <property type="term" value="P:carbohydrate metabolic process"/>
    <property type="evidence" value="ECO:0007669"/>
    <property type="project" value="InterPro"/>
</dbReference>
<dbReference type="STRING" id="42249.A0A317SYV1"/>
<keyword evidence="2 6" id="KW-0378">Hydrolase</keyword>
<dbReference type="Proteomes" id="UP000246991">
    <property type="component" value="Unassembled WGS sequence"/>
</dbReference>
<dbReference type="EMBL" id="PYWC01000007">
    <property type="protein sequence ID" value="PWW79633.1"/>
    <property type="molecule type" value="Genomic_DNA"/>
</dbReference>
<dbReference type="PANTHER" id="PTHR10353:SF36">
    <property type="entry name" value="LP05116P"/>
    <property type="match status" value="1"/>
</dbReference>
<comment type="similarity">
    <text evidence="1 4">Belongs to the glycosyl hydrolase 1 family.</text>
</comment>
<dbReference type="OrthoDB" id="65569at2759"/>